<evidence type="ECO:0000313" key="1">
    <source>
        <dbReference type="EMBL" id="KAI7755805.1"/>
    </source>
</evidence>
<reference evidence="1" key="1">
    <citation type="submission" date="2022-06" db="EMBL/GenBank/DDBJ databases">
        <title>Uncovering the hologenomic basis of an extraordinary plant invasion.</title>
        <authorList>
            <person name="Bieker V.C."/>
            <person name="Martin M.D."/>
            <person name="Gilbert T."/>
            <person name="Hodgins K."/>
            <person name="Battlay P."/>
            <person name="Petersen B."/>
            <person name="Wilson J."/>
        </authorList>
    </citation>
    <scope>NUCLEOTIDE SEQUENCE</scope>
    <source>
        <strain evidence="1">AA19_3_7</strain>
        <tissue evidence="1">Leaf</tissue>
    </source>
</reference>
<comment type="caution">
    <text evidence="1">The sequence shown here is derived from an EMBL/GenBank/DDBJ whole genome shotgun (WGS) entry which is preliminary data.</text>
</comment>
<evidence type="ECO:0000313" key="2">
    <source>
        <dbReference type="Proteomes" id="UP001206925"/>
    </source>
</evidence>
<dbReference type="Proteomes" id="UP001206925">
    <property type="component" value="Unassembled WGS sequence"/>
</dbReference>
<dbReference type="AlphaFoldDB" id="A0AAD5DA97"/>
<protein>
    <submittedName>
        <fullName evidence="1">Uncharacterized protein</fullName>
    </submittedName>
</protein>
<organism evidence="1 2">
    <name type="scientific">Ambrosia artemisiifolia</name>
    <name type="common">Common ragweed</name>
    <dbReference type="NCBI Taxonomy" id="4212"/>
    <lineage>
        <taxon>Eukaryota</taxon>
        <taxon>Viridiplantae</taxon>
        <taxon>Streptophyta</taxon>
        <taxon>Embryophyta</taxon>
        <taxon>Tracheophyta</taxon>
        <taxon>Spermatophyta</taxon>
        <taxon>Magnoliopsida</taxon>
        <taxon>eudicotyledons</taxon>
        <taxon>Gunneridae</taxon>
        <taxon>Pentapetalae</taxon>
        <taxon>asterids</taxon>
        <taxon>campanulids</taxon>
        <taxon>Asterales</taxon>
        <taxon>Asteraceae</taxon>
        <taxon>Asteroideae</taxon>
        <taxon>Heliantheae alliance</taxon>
        <taxon>Heliantheae</taxon>
        <taxon>Ambrosia</taxon>
    </lineage>
</organism>
<sequence>MVTFYLPPSLLSSIRIPKQIEKTECHPAAARVCVEFQQMREHVVQPVSEADQHNLHIQPFNILMPLFTLLLHQRNNKKQYKGT</sequence>
<gene>
    <name evidence="1" type="ORF">M8C21_008253</name>
</gene>
<dbReference type="EMBL" id="JAMZMK010000811">
    <property type="protein sequence ID" value="KAI7755805.1"/>
    <property type="molecule type" value="Genomic_DNA"/>
</dbReference>
<keyword evidence="2" id="KW-1185">Reference proteome</keyword>
<proteinExistence type="predicted"/>
<name>A0AAD5DA97_AMBAR</name>
<accession>A0AAD5DA97</accession>